<evidence type="ECO:0000313" key="2">
    <source>
        <dbReference type="Proteomes" id="UP000176445"/>
    </source>
</evidence>
<sequence>METKTKIECISHGSKLTKEERAHFNRKVTTEEFMEVLRNGASGRVFLMSRRDNPDDNVVVEYVKVEDKG</sequence>
<name>A0A1F6CR91_9BACT</name>
<accession>A0A1F6CR91</accession>
<evidence type="ECO:0000313" key="1">
    <source>
        <dbReference type="EMBL" id="OGG51627.1"/>
    </source>
</evidence>
<comment type="caution">
    <text evidence="1">The sequence shown here is derived from an EMBL/GenBank/DDBJ whole genome shotgun (WGS) entry which is preliminary data.</text>
</comment>
<dbReference type="EMBL" id="MFKW01000020">
    <property type="protein sequence ID" value="OGG51627.1"/>
    <property type="molecule type" value="Genomic_DNA"/>
</dbReference>
<gene>
    <name evidence="1" type="ORF">A2704_02480</name>
</gene>
<reference evidence="1 2" key="1">
    <citation type="journal article" date="2016" name="Nat. Commun.">
        <title>Thousands of microbial genomes shed light on interconnected biogeochemical processes in an aquifer system.</title>
        <authorList>
            <person name="Anantharaman K."/>
            <person name="Brown C.T."/>
            <person name="Hug L.A."/>
            <person name="Sharon I."/>
            <person name="Castelle C.J."/>
            <person name="Probst A.J."/>
            <person name="Thomas B.C."/>
            <person name="Singh A."/>
            <person name="Wilkins M.J."/>
            <person name="Karaoz U."/>
            <person name="Brodie E.L."/>
            <person name="Williams K.H."/>
            <person name="Hubbard S.S."/>
            <person name="Banfield J.F."/>
        </authorList>
    </citation>
    <scope>NUCLEOTIDE SEQUENCE [LARGE SCALE GENOMIC DNA]</scope>
</reference>
<dbReference type="Proteomes" id="UP000176445">
    <property type="component" value="Unassembled WGS sequence"/>
</dbReference>
<organism evidence="1 2">
    <name type="scientific">Candidatus Kaiserbacteria bacterium RIFCSPHIGHO2_01_FULL_54_36b</name>
    <dbReference type="NCBI Taxonomy" id="1798483"/>
    <lineage>
        <taxon>Bacteria</taxon>
        <taxon>Candidatus Kaiseribacteriota</taxon>
    </lineage>
</organism>
<proteinExistence type="predicted"/>
<dbReference type="AlphaFoldDB" id="A0A1F6CR91"/>
<protein>
    <submittedName>
        <fullName evidence="1">Uncharacterized protein</fullName>
    </submittedName>
</protein>